<dbReference type="SUPFAM" id="SSF54637">
    <property type="entry name" value="Thioesterase/thiol ester dehydrase-isomerase"/>
    <property type="match status" value="2"/>
</dbReference>
<evidence type="ECO:0000313" key="6">
    <source>
        <dbReference type="EMBL" id="KAK3896233.1"/>
    </source>
</evidence>
<dbReference type="InterPro" id="IPR029069">
    <property type="entry name" value="HotDog_dom_sf"/>
</dbReference>
<evidence type="ECO:0000256" key="3">
    <source>
        <dbReference type="ARBA" id="ARBA00022801"/>
    </source>
</evidence>
<keyword evidence="3" id="KW-0378">Hydrolase</keyword>
<organism evidence="6 7">
    <name type="scientific">Petrolisthes cinctipes</name>
    <name type="common">Flat porcelain crab</name>
    <dbReference type="NCBI Taxonomy" id="88211"/>
    <lineage>
        <taxon>Eukaryota</taxon>
        <taxon>Metazoa</taxon>
        <taxon>Ecdysozoa</taxon>
        <taxon>Arthropoda</taxon>
        <taxon>Crustacea</taxon>
        <taxon>Multicrustacea</taxon>
        <taxon>Malacostraca</taxon>
        <taxon>Eumalacostraca</taxon>
        <taxon>Eucarida</taxon>
        <taxon>Decapoda</taxon>
        <taxon>Pleocyemata</taxon>
        <taxon>Anomura</taxon>
        <taxon>Galatheoidea</taxon>
        <taxon>Porcellanidae</taxon>
        <taxon>Petrolisthes</taxon>
    </lineage>
</organism>
<evidence type="ECO:0000256" key="2">
    <source>
        <dbReference type="ARBA" id="ARBA00022737"/>
    </source>
</evidence>
<dbReference type="InterPro" id="IPR033120">
    <property type="entry name" value="HOTDOG_ACOT"/>
</dbReference>
<protein>
    <recommendedName>
        <fullName evidence="5">HotDog ACOT-type domain-containing protein</fullName>
    </recommendedName>
</protein>
<dbReference type="Proteomes" id="UP001286313">
    <property type="component" value="Unassembled WGS sequence"/>
</dbReference>
<dbReference type="GO" id="GO:0006637">
    <property type="term" value="P:acyl-CoA metabolic process"/>
    <property type="evidence" value="ECO:0007669"/>
    <property type="project" value="TreeGrafter"/>
</dbReference>
<dbReference type="GO" id="GO:0005739">
    <property type="term" value="C:mitochondrion"/>
    <property type="evidence" value="ECO:0007669"/>
    <property type="project" value="TreeGrafter"/>
</dbReference>
<sequence>MVSIILDSNSTIASSCCQTYLTVNVLHWPLTSKSCVVFYEPLTHWYYQGVCVVHEMMSSVLQLVNILYIPKRMFGSWRQMKRVGVCQSTGIQMAGSHIRHFHSTPHTSAEITAPQPSTTKTIKQVIEDLTRKVGAAKSFTHVIDRSSLLKLIPQSPDELPPRRMMDSWDSAIIPLGSEERLREKYVTFMGGVRVGRLLEDLDVFAVWLCYKHISNPRQTADLPSPYSIVTALVDRIDFDQGATLRPDQDIRMSGHVSWTGKTSLETIIKIEQLADGVWKQVTRAVFVMVARDPLNQGSAPVNPLVCETSKEKEIFHAGEVNKLQRKLIDAESLFKIPPNESEKTLVHQLFMGLTNPKERSFAFKSRPDNSVCMKDTKLKNLIICHPESRNIFNKIFGGFLMRKAFEMSWATAFVVSKQRPRVLHIDDILFRSPVEIGSLLYLNSQVVYTEGQHMQISTKASVVDVVTGSTNLTNIFHFTYEVDQPVPTTIPETYHEAMMYLDGRRHYQLVRGMRKFYGQGENPADTPI</sequence>
<proteinExistence type="inferred from homology"/>
<accession>A0AAE1GMX2</accession>
<dbReference type="FunFam" id="3.10.129.10:FF:000051">
    <property type="entry name" value="Acyl-coa thioesterase"/>
    <property type="match status" value="1"/>
</dbReference>
<dbReference type="AlphaFoldDB" id="A0AAE1GMX2"/>
<keyword evidence="7" id="KW-1185">Reference proteome</keyword>
<dbReference type="PROSITE" id="PS51770">
    <property type="entry name" value="HOTDOG_ACOT"/>
    <property type="match status" value="2"/>
</dbReference>
<dbReference type="EMBL" id="JAWQEG010000007">
    <property type="protein sequence ID" value="KAK3896233.1"/>
    <property type="molecule type" value="Genomic_DNA"/>
</dbReference>
<evidence type="ECO:0000313" key="7">
    <source>
        <dbReference type="Proteomes" id="UP001286313"/>
    </source>
</evidence>
<dbReference type="PANTHER" id="PTHR12655">
    <property type="entry name" value="ACYL-COA THIOESTERASE"/>
    <property type="match status" value="1"/>
</dbReference>
<dbReference type="PANTHER" id="PTHR12655:SF0">
    <property type="entry name" value="ACYL-COENZYME A THIOESTERASE 9, MITOCHONDRIAL"/>
    <property type="match status" value="1"/>
</dbReference>
<comment type="similarity">
    <text evidence="1">Belongs to the acyl coenzyme A hydrolase family.</text>
</comment>
<dbReference type="FunFam" id="3.10.129.10:FF:000012">
    <property type="entry name" value="Acyl-coenzyme A thioesterase 9, mitochondrial"/>
    <property type="match status" value="1"/>
</dbReference>
<comment type="caution">
    <text evidence="6">The sequence shown here is derived from an EMBL/GenBank/DDBJ whole genome shotgun (WGS) entry which is preliminary data.</text>
</comment>
<gene>
    <name evidence="6" type="ORF">Pcinc_000089</name>
</gene>
<dbReference type="Gene3D" id="3.10.129.10">
    <property type="entry name" value="Hotdog Thioesterase"/>
    <property type="match status" value="2"/>
</dbReference>
<dbReference type="CDD" id="cd03442">
    <property type="entry name" value="BFIT_BACH"/>
    <property type="match status" value="2"/>
</dbReference>
<evidence type="ECO:0000256" key="4">
    <source>
        <dbReference type="ARBA" id="ARBA00022946"/>
    </source>
</evidence>
<feature type="domain" description="HotDog ACOT-type" evidence="5">
    <location>
        <begin position="374"/>
        <end position="486"/>
    </location>
</feature>
<evidence type="ECO:0000256" key="1">
    <source>
        <dbReference type="ARBA" id="ARBA00010458"/>
    </source>
</evidence>
<keyword evidence="4" id="KW-0809">Transit peptide</keyword>
<keyword evidence="2" id="KW-0677">Repeat</keyword>
<dbReference type="GO" id="GO:0047617">
    <property type="term" value="F:fatty acyl-CoA hydrolase activity"/>
    <property type="evidence" value="ECO:0007669"/>
    <property type="project" value="TreeGrafter"/>
</dbReference>
<evidence type="ECO:0000259" key="5">
    <source>
        <dbReference type="PROSITE" id="PS51770"/>
    </source>
</evidence>
<reference evidence="6" key="1">
    <citation type="submission" date="2023-10" db="EMBL/GenBank/DDBJ databases">
        <title>Genome assemblies of two species of porcelain crab, Petrolisthes cinctipes and Petrolisthes manimaculis (Anomura: Porcellanidae).</title>
        <authorList>
            <person name="Angst P."/>
        </authorList>
    </citation>
    <scope>NUCLEOTIDE SEQUENCE</scope>
    <source>
        <strain evidence="6">PB745_01</strain>
        <tissue evidence="6">Gill</tissue>
    </source>
</reference>
<feature type="domain" description="HotDog ACOT-type" evidence="5">
    <location>
        <begin position="171"/>
        <end position="294"/>
    </location>
</feature>
<name>A0AAE1GMX2_PETCI</name>